<feature type="chain" id="PRO_5006639467" description="Dipeptidylpeptidase IV N-terminal domain-containing protein" evidence="1">
    <location>
        <begin position="29"/>
        <end position="369"/>
    </location>
</feature>
<dbReference type="Proteomes" id="UP000051124">
    <property type="component" value="Unassembled WGS sequence"/>
</dbReference>
<gene>
    <name evidence="2" type="ORF">AMJ40_06445</name>
</gene>
<sequence>MKAFWKTVVSTMVTTTVFLVLCSSVLCSGQPTALTRIEVRKTKQLTTDSISYDAFWINDTTIAFIRAGARQDTPRVYRPGTYVRHGAWKNFAEDQEICLMNTNTLKTQDFWYLGWQTLFCSFIPTADHSGTRVFVFQGAADTPDQDRVLFVDVQKRIRGEYRLSWERGTFGRFSPYLGFVSPDGKRLAMDLHWYELGRGLGVYTGSTGEFQRMLLPDDRTGAEAIAWSVDSKKLAFVSYTDTSSCDSIQMSGRPEYIVIADLELGKLVELPYPYDSYSSISWSPRGDEIVVHGAEVQIVGDRRSFDYDVIYTREQLWKISVDTHKRTPLIDWGGAECTWSPDGEMIAFENKDAVWVMDENGVGNGREWG</sequence>
<dbReference type="AlphaFoldDB" id="A0A0S7WFV9"/>
<protein>
    <recommendedName>
        <fullName evidence="4">Dipeptidylpeptidase IV N-terminal domain-containing protein</fullName>
    </recommendedName>
</protein>
<organism evidence="2 3">
    <name type="scientific">candidate division TA06 bacterium DG_26</name>
    <dbReference type="NCBI Taxonomy" id="1703771"/>
    <lineage>
        <taxon>Bacteria</taxon>
        <taxon>Bacteria division TA06</taxon>
    </lineage>
</organism>
<dbReference type="InterPro" id="IPR011659">
    <property type="entry name" value="WD40"/>
</dbReference>
<reference evidence="2 3" key="1">
    <citation type="journal article" date="2015" name="Microbiome">
        <title>Genomic resolution of linkages in carbon, nitrogen, and sulfur cycling among widespread estuary sediment bacteria.</title>
        <authorList>
            <person name="Baker B.J."/>
            <person name="Lazar C.S."/>
            <person name="Teske A.P."/>
            <person name="Dick G.J."/>
        </authorList>
    </citation>
    <scope>NUCLEOTIDE SEQUENCE [LARGE SCALE GENOMIC DNA]</scope>
    <source>
        <strain evidence="2">DG_26</strain>
    </source>
</reference>
<keyword evidence="1" id="KW-0732">Signal</keyword>
<dbReference type="EMBL" id="LIZT01000079">
    <property type="protein sequence ID" value="KPJ49014.1"/>
    <property type="molecule type" value="Genomic_DNA"/>
</dbReference>
<feature type="signal peptide" evidence="1">
    <location>
        <begin position="1"/>
        <end position="28"/>
    </location>
</feature>
<dbReference type="InterPro" id="IPR011042">
    <property type="entry name" value="6-blade_b-propeller_TolB-like"/>
</dbReference>
<accession>A0A0S7WFV9</accession>
<name>A0A0S7WFV9_UNCT6</name>
<comment type="caution">
    <text evidence="2">The sequence shown here is derived from an EMBL/GenBank/DDBJ whole genome shotgun (WGS) entry which is preliminary data.</text>
</comment>
<evidence type="ECO:0000313" key="2">
    <source>
        <dbReference type="EMBL" id="KPJ49014.1"/>
    </source>
</evidence>
<proteinExistence type="predicted"/>
<dbReference type="Pfam" id="PF07676">
    <property type="entry name" value="PD40"/>
    <property type="match status" value="1"/>
</dbReference>
<dbReference type="SUPFAM" id="SSF82171">
    <property type="entry name" value="DPP6 N-terminal domain-like"/>
    <property type="match status" value="1"/>
</dbReference>
<evidence type="ECO:0008006" key="4">
    <source>
        <dbReference type="Google" id="ProtNLM"/>
    </source>
</evidence>
<evidence type="ECO:0000313" key="3">
    <source>
        <dbReference type="Proteomes" id="UP000051124"/>
    </source>
</evidence>
<dbReference type="Gene3D" id="2.120.10.30">
    <property type="entry name" value="TolB, C-terminal domain"/>
    <property type="match status" value="1"/>
</dbReference>
<evidence type="ECO:0000256" key="1">
    <source>
        <dbReference type="SAM" id="SignalP"/>
    </source>
</evidence>